<dbReference type="EMBL" id="JAVDPW010000004">
    <property type="protein sequence ID" value="MDR6290005.1"/>
    <property type="molecule type" value="Genomic_DNA"/>
</dbReference>
<comment type="caution">
    <text evidence="2">The sequence shown here is derived from an EMBL/GenBank/DDBJ whole genome shotgun (WGS) entry which is preliminary data.</text>
</comment>
<dbReference type="Proteomes" id="UP001262410">
    <property type="component" value="Unassembled WGS sequence"/>
</dbReference>
<keyword evidence="3" id="KW-1185">Reference proteome</keyword>
<protein>
    <recommendedName>
        <fullName evidence="4">DUF2213 domain-containing protein</fullName>
    </recommendedName>
</protein>
<reference evidence="2 3" key="1">
    <citation type="submission" date="2023-07" db="EMBL/GenBank/DDBJ databases">
        <title>Sorghum-associated microbial communities from plants grown in Nebraska, USA.</title>
        <authorList>
            <person name="Schachtman D."/>
        </authorList>
    </citation>
    <scope>NUCLEOTIDE SEQUENCE [LARGE SCALE GENOMIC DNA]</scope>
    <source>
        <strain evidence="2 3">584</strain>
    </source>
</reference>
<gene>
    <name evidence="2" type="ORF">E9232_002526</name>
</gene>
<name>A0ABU1JN12_9PROT</name>
<organism evidence="2 3">
    <name type="scientific">Inquilinus ginsengisoli</name>
    <dbReference type="NCBI Taxonomy" id="363840"/>
    <lineage>
        <taxon>Bacteria</taxon>
        <taxon>Pseudomonadati</taxon>
        <taxon>Pseudomonadota</taxon>
        <taxon>Alphaproteobacteria</taxon>
        <taxon>Rhodospirillales</taxon>
        <taxon>Rhodospirillaceae</taxon>
        <taxon>Inquilinus</taxon>
    </lineage>
</organism>
<evidence type="ECO:0000256" key="1">
    <source>
        <dbReference type="SAM" id="MobiDB-lite"/>
    </source>
</evidence>
<dbReference type="InterPro" id="IPR016913">
    <property type="entry name" value="UCP029215"/>
</dbReference>
<evidence type="ECO:0000313" key="3">
    <source>
        <dbReference type="Proteomes" id="UP001262410"/>
    </source>
</evidence>
<evidence type="ECO:0000313" key="2">
    <source>
        <dbReference type="EMBL" id="MDR6290005.1"/>
    </source>
</evidence>
<proteinExistence type="predicted"/>
<feature type="compositionally biased region" description="Basic and acidic residues" evidence="1">
    <location>
        <begin position="311"/>
        <end position="326"/>
    </location>
</feature>
<evidence type="ECO:0008006" key="4">
    <source>
        <dbReference type="Google" id="ProtNLM"/>
    </source>
</evidence>
<accession>A0ABU1JN12</accession>
<sequence>MLITDDVTLVGDSRTTADGYLVAAARIARTGVQTYSGAEMGRPDLAAVRVWRPEDEVFAADAMASMAHRPVTLDHPAEAVTAANWKTHGVGQVGGEVARDGDYIRVPLILMDRAAIDAVTAGRRQLSVGYSAEIDWTAGTTAGGQAYDAVQRRIRANHLAVVDAARAGPACRIGDAWTGGAAPPAAPTVATLQADIAALHQAAEAKDGEIAALAARLRDAELTPARLDAAAAARAALVADARRIAGDRLAIEGRSGAEIRRAAVAARIGEAAAQEMTDAAIEGAFRVLVPATTPDPRHPDPLRQVLADRPLPGDRRAEALRRRDGRLAQAWKPRNPADPAP</sequence>
<dbReference type="Pfam" id="PF09979">
    <property type="entry name" value="DUF2213"/>
    <property type="match status" value="1"/>
</dbReference>
<dbReference type="PIRSF" id="PIRSF029215">
    <property type="entry name" value="UCP029215"/>
    <property type="match status" value="1"/>
</dbReference>
<feature type="region of interest" description="Disordered" evidence="1">
    <location>
        <begin position="291"/>
        <end position="341"/>
    </location>
</feature>
<dbReference type="RefSeq" id="WP_309794399.1">
    <property type="nucleotide sequence ID" value="NZ_JAVDPW010000004.1"/>
</dbReference>